<dbReference type="Pfam" id="PF13855">
    <property type="entry name" value="LRR_8"/>
    <property type="match status" value="2"/>
</dbReference>
<keyword evidence="8" id="KW-1133">Transmembrane helix</keyword>
<protein>
    <submittedName>
        <fullName evidence="18">Si:ch211-106h11.1</fullName>
    </submittedName>
</protein>
<keyword evidence="5" id="KW-0433">Leucine-rich repeat</keyword>
<dbReference type="PANTHER" id="PTHR48051">
    <property type="match status" value="1"/>
</dbReference>
<evidence type="ECO:0000256" key="11">
    <source>
        <dbReference type="ARBA" id="ARBA00023157"/>
    </source>
</evidence>
<keyword evidence="12" id="KW-0407">Ion channel</keyword>
<comment type="catalytic activity">
    <reaction evidence="15">
        <text>chloride(in) = chloride(out)</text>
        <dbReference type="Rhea" id="RHEA:29823"/>
        <dbReference type="ChEBI" id="CHEBI:17996"/>
    </reaction>
</comment>
<dbReference type="GO" id="GO:0034220">
    <property type="term" value="P:monoatomic ion transmembrane transport"/>
    <property type="evidence" value="ECO:0007669"/>
    <property type="project" value="UniProtKB-KW"/>
</dbReference>
<dbReference type="InterPro" id="IPR021040">
    <property type="entry name" value="LRRC8_Pannexin-like"/>
</dbReference>
<evidence type="ECO:0000256" key="14">
    <source>
        <dbReference type="ARBA" id="ARBA00024158"/>
    </source>
</evidence>
<name>A0A3B3BSH5_ORYME</name>
<keyword evidence="4" id="KW-1003">Cell membrane</keyword>
<dbReference type="RefSeq" id="XP_024128217.1">
    <property type="nucleotide sequence ID" value="XM_024272449.2"/>
</dbReference>
<feature type="region of interest" description="Disordered" evidence="16">
    <location>
        <begin position="845"/>
        <end position="869"/>
    </location>
</feature>
<keyword evidence="9" id="KW-0406">Ion transport</keyword>
<feature type="domain" description="LRRC8 pannexin-like TM region" evidence="17">
    <location>
        <begin position="1"/>
        <end position="378"/>
    </location>
</feature>
<evidence type="ECO:0000256" key="10">
    <source>
        <dbReference type="ARBA" id="ARBA00023136"/>
    </source>
</evidence>
<evidence type="ECO:0000256" key="8">
    <source>
        <dbReference type="ARBA" id="ARBA00022989"/>
    </source>
</evidence>
<dbReference type="Pfam" id="PF12534">
    <property type="entry name" value="Pannexin_like"/>
    <property type="match status" value="1"/>
</dbReference>
<evidence type="ECO:0000256" key="15">
    <source>
        <dbReference type="ARBA" id="ARBA00024167"/>
    </source>
</evidence>
<dbReference type="Proteomes" id="UP000261560">
    <property type="component" value="Unplaced"/>
</dbReference>
<dbReference type="OrthoDB" id="676979at2759"/>
<keyword evidence="3" id="KW-0813">Transport</keyword>
<dbReference type="OMA" id="CESPWTT"/>
<dbReference type="GO" id="GO:0005737">
    <property type="term" value="C:cytoplasm"/>
    <property type="evidence" value="ECO:0007669"/>
    <property type="project" value="TreeGrafter"/>
</dbReference>
<evidence type="ECO:0000256" key="6">
    <source>
        <dbReference type="ARBA" id="ARBA00022692"/>
    </source>
</evidence>
<keyword evidence="10" id="KW-0472">Membrane</keyword>
<evidence type="ECO:0000256" key="9">
    <source>
        <dbReference type="ARBA" id="ARBA00023065"/>
    </source>
</evidence>
<keyword evidence="11" id="KW-1015">Disulfide bond</keyword>
<evidence type="ECO:0000256" key="16">
    <source>
        <dbReference type="SAM" id="MobiDB-lite"/>
    </source>
</evidence>
<dbReference type="Ensembl" id="ENSOMET00000002129.1">
    <property type="protein sequence ID" value="ENSOMEP00000008626.1"/>
    <property type="gene ID" value="ENSOMEG00000009801.1"/>
</dbReference>
<evidence type="ECO:0000256" key="13">
    <source>
        <dbReference type="ARBA" id="ARBA00024145"/>
    </source>
</evidence>
<dbReference type="GO" id="GO:0005886">
    <property type="term" value="C:plasma membrane"/>
    <property type="evidence" value="ECO:0007669"/>
    <property type="project" value="UniProtKB-SubCell"/>
</dbReference>
<reference evidence="18" key="1">
    <citation type="submission" date="2025-08" db="UniProtKB">
        <authorList>
            <consortium name="Ensembl"/>
        </authorList>
    </citation>
    <scope>IDENTIFICATION</scope>
</reference>
<dbReference type="GeneID" id="112146565"/>
<evidence type="ECO:0000256" key="1">
    <source>
        <dbReference type="ARBA" id="ARBA00004651"/>
    </source>
</evidence>
<evidence type="ECO:0000256" key="12">
    <source>
        <dbReference type="ARBA" id="ARBA00023303"/>
    </source>
</evidence>
<dbReference type="GeneTree" id="ENSGT00940000159311"/>
<dbReference type="PROSITE" id="PS51450">
    <property type="entry name" value="LRR"/>
    <property type="match status" value="4"/>
</dbReference>
<evidence type="ECO:0000256" key="7">
    <source>
        <dbReference type="ARBA" id="ARBA00022737"/>
    </source>
</evidence>
<evidence type="ECO:0000259" key="17">
    <source>
        <dbReference type="Pfam" id="PF12534"/>
    </source>
</evidence>
<evidence type="ECO:0000256" key="4">
    <source>
        <dbReference type="ARBA" id="ARBA00022475"/>
    </source>
</evidence>
<dbReference type="InterPro" id="IPR032675">
    <property type="entry name" value="LRR_dom_sf"/>
</dbReference>
<feature type="region of interest" description="Disordered" evidence="16">
    <location>
        <begin position="200"/>
        <end position="237"/>
    </location>
</feature>
<evidence type="ECO:0000313" key="19">
    <source>
        <dbReference type="Proteomes" id="UP000261560"/>
    </source>
</evidence>
<evidence type="ECO:0000256" key="2">
    <source>
        <dbReference type="ARBA" id="ARBA00010471"/>
    </source>
</evidence>
<keyword evidence="7" id="KW-0677">Repeat</keyword>
<accession>A0A3B3BSH5</accession>
<comment type="catalytic activity">
    <reaction evidence="13">
        <text>iodide(out) = iodide(in)</text>
        <dbReference type="Rhea" id="RHEA:66324"/>
        <dbReference type="ChEBI" id="CHEBI:16382"/>
    </reaction>
</comment>
<feature type="region of interest" description="Disordered" evidence="16">
    <location>
        <begin position="65"/>
        <end position="94"/>
    </location>
</feature>
<evidence type="ECO:0000256" key="3">
    <source>
        <dbReference type="ARBA" id="ARBA00022448"/>
    </source>
</evidence>
<comment type="subcellular location">
    <subcellularLocation>
        <location evidence="1">Cell membrane</location>
        <topology evidence="1">Multi-pass membrane protein</topology>
    </subcellularLocation>
</comment>
<dbReference type="SMART" id="SM00364">
    <property type="entry name" value="LRR_BAC"/>
    <property type="match status" value="5"/>
</dbReference>
<dbReference type="SUPFAM" id="SSF52058">
    <property type="entry name" value="L domain-like"/>
    <property type="match status" value="1"/>
</dbReference>
<dbReference type="KEGG" id="oml:112146565"/>
<keyword evidence="6" id="KW-0812">Transmembrane</keyword>
<sequence>MFSLSELAPPDQHQSRCKLLKPWWEVFMDYLVVLMLMTSVLACTEQLSRDRIVCIPVDPLAPASMSNHSMAPNTDVDPSPTPKSPNPQNAGPDFYSAPRGRHTHLVYQQYIYISQVCYHEALPLCSRFFPYMALLQSLVLVASGSFWLHFPDTSSRIEQFLSVLSKCCESPWTSQALSRTARQENVQELEMAERQPLLSSASSWVTRTRRSSSDSGSPLLKRSEVAPSAAPPSPCPSMLSNSSVSSLSVGVHCPSSKEGVLPDSPRQVSLDKSDGEQARALFERVRKFRSHCESSAVIYKVYVAQTAFKLLLALLILSYTVPLLKSLTFSHICRPEERQLVGYATFECIHVLSSLLHKLLVAYLILLGLYTLLHLHTLRWILYSSLRHYSFQSVKDLWSLRDVPDLTNDLAFLLHMLDQYDPVLAQRFSVFLSPVSESRLLDESLERRWGEDKLQAMTSVDADGFSRLQLVALPRLPPALYALGQLQILRLEFIADARFTAQVANMRSLRELHLYHCRVAVDPGALAVLQERLEVLHITFTQASEIPSWVLSLHSLHELHLSGRLSSECSVGRSWALGSLRHLRHLRVLGIRGLLQKIPGELCEVASSLTRLEICNEGTRLLVLTALKRMVDLTELKLQDCQLERLPSALLSLTNLRLLDLQHNNLSSLEELLCLAQLRHLSSLKLAYNHVSVLPASVGVLRGLELLDLSNNQLRSLPPSLFTLHRLRRLLLAGNLLDQLPSEVKALHLLSELDLSGNRLEILPSDLCRGCSGLRSLNVAHNSLSSLPNEIGALSQLCRLDLRCNNLEELPAELGCCSGLHGGGLLVESWLFLSLSPHTRDLLSHSDSTSGDYSEDDSQAESDSFPYFPPSQWSFSSALESDL</sequence>
<evidence type="ECO:0000313" key="18">
    <source>
        <dbReference type="Ensembl" id="ENSOMEP00000008626.1"/>
    </source>
</evidence>
<dbReference type="SMART" id="SM00369">
    <property type="entry name" value="LRR_TYP"/>
    <property type="match status" value="7"/>
</dbReference>
<organism evidence="18 19">
    <name type="scientific">Oryzias melastigma</name>
    <name type="common">Marine medaka</name>
    <dbReference type="NCBI Taxonomy" id="30732"/>
    <lineage>
        <taxon>Eukaryota</taxon>
        <taxon>Metazoa</taxon>
        <taxon>Chordata</taxon>
        <taxon>Craniata</taxon>
        <taxon>Vertebrata</taxon>
        <taxon>Euteleostomi</taxon>
        <taxon>Actinopterygii</taxon>
        <taxon>Neopterygii</taxon>
        <taxon>Teleostei</taxon>
        <taxon>Neoteleostei</taxon>
        <taxon>Acanthomorphata</taxon>
        <taxon>Ovalentaria</taxon>
        <taxon>Atherinomorphae</taxon>
        <taxon>Beloniformes</taxon>
        <taxon>Adrianichthyidae</taxon>
        <taxon>Oryziinae</taxon>
        <taxon>Oryzias</taxon>
    </lineage>
</organism>
<dbReference type="PANTHER" id="PTHR48051:SF1">
    <property type="entry name" value="RAS SUPPRESSOR PROTEIN 1"/>
    <property type="match status" value="1"/>
</dbReference>
<dbReference type="InterPro" id="IPR050216">
    <property type="entry name" value="LRR_domain-containing"/>
</dbReference>
<dbReference type="Gene3D" id="3.80.10.10">
    <property type="entry name" value="Ribonuclease Inhibitor"/>
    <property type="match status" value="3"/>
</dbReference>
<reference evidence="18" key="2">
    <citation type="submission" date="2025-09" db="UniProtKB">
        <authorList>
            <consortium name="Ensembl"/>
        </authorList>
    </citation>
    <scope>IDENTIFICATION</scope>
</reference>
<evidence type="ECO:0000256" key="5">
    <source>
        <dbReference type="ARBA" id="ARBA00022614"/>
    </source>
</evidence>
<dbReference type="AlphaFoldDB" id="A0A3B3BSH5"/>
<dbReference type="InterPro" id="IPR001611">
    <property type="entry name" value="Leu-rich_rpt"/>
</dbReference>
<comment type="catalytic activity">
    <reaction evidence="14">
        <text>taurine(out) = taurine(in)</text>
        <dbReference type="Rhea" id="RHEA:66328"/>
        <dbReference type="ChEBI" id="CHEBI:507393"/>
    </reaction>
</comment>
<dbReference type="InterPro" id="IPR003591">
    <property type="entry name" value="Leu-rich_rpt_typical-subtyp"/>
</dbReference>
<comment type="similarity">
    <text evidence="2">Belongs to the LRRC8 family.</text>
</comment>
<dbReference type="PaxDb" id="30732-ENSOMEP00000008626"/>
<proteinExistence type="inferred from homology"/>
<dbReference type="PRINTS" id="PR00019">
    <property type="entry name" value="LEURICHRPT"/>
</dbReference>
<dbReference type="STRING" id="30732.ENSOMEP00000008626"/>
<keyword evidence="19" id="KW-1185">Reference proteome</keyword>